<protein>
    <submittedName>
        <fullName evidence="1">Acetamidase/formamidase family protein</fullName>
    </submittedName>
</protein>
<dbReference type="Proteomes" id="UP001205748">
    <property type="component" value="Unassembled WGS sequence"/>
</dbReference>
<dbReference type="GO" id="GO:0016811">
    <property type="term" value="F:hydrolase activity, acting on carbon-nitrogen (but not peptide) bonds, in linear amides"/>
    <property type="evidence" value="ECO:0007669"/>
    <property type="project" value="InterPro"/>
</dbReference>
<proteinExistence type="predicted"/>
<dbReference type="AlphaFoldDB" id="A0AAE3L2H5"/>
<keyword evidence="2" id="KW-1185">Reference proteome</keyword>
<dbReference type="PANTHER" id="PTHR31891">
    <property type="entry name" value="FORMAMIDASE C869.04-RELATED"/>
    <property type="match status" value="1"/>
</dbReference>
<dbReference type="EMBL" id="JANKAS010000004">
    <property type="protein sequence ID" value="MCR1898559.1"/>
    <property type="molecule type" value="Genomic_DNA"/>
</dbReference>
<name>A0AAE3L2H5_9FIRM</name>
<dbReference type="Gene3D" id="2.60.120.580">
    <property type="entry name" value="Acetamidase/Formamidase-like domains"/>
    <property type="match status" value="1"/>
</dbReference>
<dbReference type="Gene3D" id="2.40.10.120">
    <property type="match status" value="1"/>
</dbReference>
<dbReference type="PANTHER" id="PTHR31891:SF1">
    <property type="entry name" value="FORMAMIDASE C869.04-RELATED"/>
    <property type="match status" value="1"/>
</dbReference>
<dbReference type="Pfam" id="PF03069">
    <property type="entry name" value="FmdA_AmdA"/>
    <property type="match status" value="2"/>
</dbReference>
<reference evidence="1" key="1">
    <citation type="submission" date="2022-07" db="EMBL/GenBank/DDBJ databases">
        <title>Enhanced cultured diversity of the mouse gut microbiota enables custom-made synthetic communities.</title>
        <authorList>
            <person name="Afrizal A."/>
        </authorList>
    </citation>
    <scope>NUCLEOTIDE SEQUENCE</scope>
    <source>
        <strain evidence="1">DSM 28593</strain>
    </source>
</reference>
<dbReference type="RefSeq" id="WP_257530060.1">
    <property type="nucleotide sequence ID" value="NZ_JANKAS010000004.1"/>
</dbReference>
<dbReference type="Gene3D" id="3.10.28.20">
    <property type="entry name" value="Acetamidase/Formamidase-like domains"/>
    <property type="match status" value="1"/>
</dbReference>
<organism evidence="1 2">
    <name type="scientific">Irregularibacter muris</name>
    <dbReference type="NCBI Taxonomy" id="1796619"/>
    <lineage>
        <taxon>Bacteria</taxon>
        <taxon>Bacillati</taxon>
        <taxon>Bacillota</taxon>
        <taxon>Clostridia</taxon>
        <taxon>Eubacteriales</taxon>
        <taxon>Eubacteriaceae</taxon>
        <taxon>Irregularibacter</taxon>
    </lineage>
</organism>
<evidence type="ECO:0000313" key="2">
    <source>
        <dbReference type="Proteomes" id="UP001205748"/>
    </source>
</evidence>
<comment type="caution">
    <text evidence="1">The sequence shown here is derived from an EMBL/GenBank/DDBJ whole genome shotgun (WGS) entry which is preliminary data.</text>
</comment>
<dbReference type="InterPro" id="IPR004304">
    <property type="entry name" value="FmdA_AmdA"/>
</dbReference>
<accession>A0AAE3L2H5</accession>
<gene>
    <name evidence="1" type="ORF">NSA47_06080</name>
</gene>
<dbReference type="SUPFAM" id="SSF141130">
    <property type="entry name" value="Acetamidase/Formamidase-like"/>
    <property type="match status" value="1"/>
</dbReference>
<sequence>MKIIKGNNVIFSFKPKMEPVQKVNPKEVFKVITNDCFYGQISSEEQTLDTLDYSRVNPATGPIFVEGADPGDLLKVKILKIDIHSQGIGLTMGGQGILGNKATKTVTKILPIENGHCRFNDIYLPIKPMIGVIGVAPSQEEGEFITATPWKHGGNMDTTDICEGSTLYFPVVQEGALLALGDLHGVMGDGEVCFTGCEIGGEVILQVDVIKGKTTTWPLLETIDSTMIVGSGKTLEEAAEAATDQAVELLKKGLGLPWEEAYILASISMDLKISQVVNPNKTIRAAIPKTILPTELLIQSI</sequence>
<evidence type="ECO:0000313" key="1">
    <source>
        <dbReference type="EMBL" id="MCR1898559.1"/>
    </source>
</evidence>